<keyword evidence="2" id="KW-0472">Membrane</keyword>
<keyword evidence="2" id="KW-0812">Transmembrane</keyword>
<accession>A0A1F6VCB7</accession>
<evidence type="ECO:0000313" key="4">
    <source>
        <dbReference type="Proteomes" id="UP000179076"/>
    </source>
</evidence>
<organism evidence="3 4">
    <name type="scientific">Candidatus Muproteobacteria bacterium RBG_16_60_9</name>
    <dbReference type="NCBI Taxonomy" id="1817755"/>
    <lineage>
        <taxon>Bacteria</taxon>
        <taxon>Pseudomonadati</taxon>
        <taxon>Pseudomonadota</taxon>
        <taxon>Candidatus Muproteobacteria</taxon>
    </lineage>
</organism>
<dbReference type="Proteomes" id="UP000179076">
    <property type="component" value="Unassembled WGS sequence"/>
</dbReference>
<dbReference type="InterPro" id="IPR008621">
    <property type="entry name" value="Cbb3-typ_cyt_oxidase_comp"/>
</dbReference>
<feature type="transmembrane region" description="Helical" evidence="2">
    <location>
        <begin position="6"/>
        <end position="26"/>
    </location>
</feature>
<evidence type="ECO:0000256" key="1">
    <source>
        <dbReference type="SAM" id="MobiDB-lite"/>
    </source>
</evidence>
<name>A0A1F6VCB7_9PROT</name>
<dbReference type="AlphaFoldDB" id="A0A1F6VCB7"/>
<keyword evidence="2" id="KW-1133">Transmembrane helix</keyword>
<evidence type="ECO:0008006" key="5">
    <source>
        <dbReference type="Google" id="ProtNLM"/>
    </source>
</evidence>
<feature type="region of interest" description="Disordered" evidence="1">
    <location>
        <begin position="46"/>
        <end position="77"/>
    </location>
</feature>
<evidence type="ECO:0000256" key="2">
    <source>
        <dbReference type="SAM" id="Phobius"/>
    </source>
</evidence>
<dbReference type="CDD" id="cd01324">
    <property type="entry name" value="cbb3_Oxidase_CcoQ"/>
    <property type="match status" value="1"/>
</dbReference>
<protein>
    <recommendedName>
        <fullName evidence="5">Cytochrome oxidase</fullName>
    </recommendedName>
</protein>
<sequence>MSAALTHTIWTVLLVIVFVGIVVWAWSERRRERFEAAARLPLEAEGPLPHSLSRKAGEGGEPSAQGAISYDRERHDG</sequence>
<gene>
    <name evidence="3" type="ORF">A2W18_11365</name>
</gene>
<proteinExistence type="predicted"/>
<evidence type="ECO:0000313" key="3">
    <source>
        <dbReference type="EMBL" id="OGI67297.1"/>
    </source>
</evidence>
<dbReference type="EMBL" id="MFSP01000064">
    <property type="protein sequence ID" value="OGI67297.1"/>
    <property type="molecule type" value="Genomic_DNA"/>
</dbReference>
<comment type="caution">
    <text evidence="3">The sequence shown here is derived from an EMBL/GenBank/DDBJ whole genome shotgun (WGS) entry which is preliminary data.</text>
</comment>
<reference evidence="3 4" key="1">
    <citation type="journal article" date="2016" name="Nat. Commun.">
        <title>Thousands of microbial genomes shed light on interconnected biogeochemical processes in an aquifer system.</title>
        <authorList>
            <person name="Anantharaman K."/>
            <person name="Brown C.T."/>
            <person name="Hug L.A."/>
            <person name="Sharon I."/>
            <person name="Castelle C.J."/>
            <person name="Probst A.J."/>
            <person name="Thomas B.C."/>
            <person name="Singh A."/>
            <person name="Wilkins M.J."/>
            <person name="Karaoz U."/>
            <person name="Brodie E.L."/>
            <person name="Williams K.H."/>
            <person name="Hubbard S.S."/>
            <person name="Banfield J.F."/>
        </authorList>
    </citation>
    <scope>NUCLEOTIDE SEQUENCE [LARGE SCALE GENOMIC DNA]</scope>
</reference>
<dbReference type="Pfam" id="PF05545">
    <property type="entry name" value="FixQ"/>
    <property type="match status" value="1"/>
</dbReference>